<evidence type="ECO:0000313" key="2">
    <source>
        <dbReference type="Proteomes" id="UP001169764"/>
    </source>
</evidence>
<comment type="caution">
    <text evidence="1">The sequence shown here is derived from an EMBL/GenBank/DDBJ whole genome shotgun (WGS) entry which is preliminary data.</text>
</comment>
<keyword evidence="2" id="KW-1185">Reference proteome</keyword>
<dbReference type="EMBL" id="JAUOTP010000003">
    <property type="protein sequence ID" value="MDO6414599.1"/>
    <property type="molecule type" value="Genomic_DNA"/>
</dbReference>
<protein>
    <submittedName>
        <fullName evidence="1">Uncharacterized protein</fullName>
    </submittedName>
</protein>
<name>A0ABT8YA67_9SPHN</name>
<dbReference type="RefSeq" id="WP_303541869.1">
    <property type="nucleotide sequence ID" value="NZ_JAUOTP010000003.1"/>
</dbReference>
<sequence>MFDLLARDHQELVSIAQMGEQLLSNAKKSDPDALLENRWRFERWASRHLHTLTADVLPTLLAEGPSERAESIRNLSRLTDLLVTMYVEHKARYSLHDPQPVRDSYTVSATSLLRQMQQLVAAEQQILFSRSRDSRLSMREPPISTTET</sequence>
<accession>A0ABT8YA67</accession>
<proteinExistence type="predicted"/>
<reference evidence="1" key="1">
    <citation type="submission" date="2023-07" db="EMBL/GenBank/DDBJ databases">
        <authorList>
            <person name="Kim M."/>
        </authorList>
    </citation>
    <scope>NUCLEOTIDE SEQUENCE</scope>
    <source>
        <strain evidence="1">BIUV-7</strain>
    </source>
</reference>
<organism evidence="1 2">
    <name type="scientific">Sphingomonas natans</name>
    <dbReference type="NCBI Taxonomy" id="3063330"/>
    <lineage>
        <taxon>Bacteria</taxon>
        <taxon>Pseudomonadati</taxon>
        <taxon>Pseudomonadota</taxon>
        <taxon>Alphaproteobacteria</taxon>
        <taxon>Sphingomonadales</taxon>
        <taxon>Sphingomonadaceae</taxon>
        <taxon>Sphingomonas</taxon>
    </lineage>
</organism>
<dbReference type="Proteomes" id="UP001169764">
    <property type="component" value="Unassembled WGS sequence"/>
</dbReference>
<gene>
    <name evidence="1" type="ORF">Q4F19_09420</name>
</gene>
<evidence type="ECO:0000313" key="1">
    <source>
        <dbReference type="EMBL" id="MDO6414599.1"/>
    </source>
</evidence>